<keyword evidence="2" id="KW-1185">Reference proteome</keyword>
<dbReference type="RefSeq" id="WP_184958794.1">
    <property type="nucleotide sequence ID" value="NZ_JACHIN010000001.1"/>
</dbReference>
<comment type="caution">
    <text evidence="1">The sequence shown here is derived from an EMBL/GenBank/DDBJ whole genome shotgun (WGS) entry which is preliminary data.</text>
</comment>
<accession>A0A7W7ZXG8</accession>
<evidence type="ECO:0000313" key="1">
    <source>
        <dbReference type="EMBL" id="MBB5075645.1"/>
    </source>
</evidence>
<proteinExistence type="predicted"/>
<sequence>MTEVRPLAEVSWFKIYVDRSCGDTPRKIIIAISVSQDQHGCFMDLDLQPAPHQRRQSVMVMTGERRASMKQHHVPGLMLVAALFLTACGAPPTQATESGRPVAAAERIGTLDVSLLRVSESDFPAYDTPEALAADRPIVFAGVIDGWQQGPATETYAGGPLDYRVILRIRITQPLKGVKDTSSLAAGTAYIALDQGAVIRDDSLPAGRWKPGKSITDFEKAMPSGTKILAYPREMPKEALTGPIKLGGDGLPRGARLMTVPPQGLVLEDPGLTTQRATGQTSLVGGREPLGVGGSGWLEPKSMDELIARLRQHGITE</sequence>
<name>A0A7W7ZXG8_9ACTN</name>
<dbReference type="Proteomes" id="UP000568380">
    <property type="component" value="Unassembled WGS sequence"/>
</dbReference>
<gene>
    <name evidence="1" type="ORF">HNR40_001091</name>
</gene>
<evidence type="ECO:0000313" key="2">
    <source>
        <dbReference type="Proteomes" id="UP000568380"/>
    </source>
</evidence>
<reference evidence="1 2" key="1">
    <citation type="submission" date="2020-08" db="EMBL/GenBank/DDBJ databases">
        <title>Genomic Encyclopedia of Type Strains, Phase IV (KMG-IV): sequencing the most valuable type-strain genomes for metagenomic binning, comparative biology and taxonomic classification.</title>
        <authorList>
            <person name="Goeker M."/>
        </authorList>
    </citation>
    <scope>NUCLEOTIDE SEQUENCE [LARGE SCALE GENOMIC DNA]</scope>
    <source>
        <strain evidence="1 2">DSM 45385</strain>
    </source>
</reference>
<organism evidence="1 2">
    <name type="scientific">Nonomuraea endophytica</name>
    <dbReference type="NCBI Taxonomy" id="714136"/>
    <lineage>
        <taxon>Bacteria</taxon>
        <taxon>Bacillati</taxon>
        <taxon>Actinomycetota</taxon>
        <taxon>Actinomycetes</taxon>
        <taxon>Streptosporangiales</taxon>
        <taxon>Streptosporangiaceae</taxon>
        <taxon>Nonomuraea</taxon>
    </lineage>
</organism>
<dbReference type="AlphaFoldDB" id="A0A7W7ZXG8"/>
<protein>
    <submittedName>
        <fullName evidence="1">Uncharacterized protein</fullName>
    </submittedName>
</protein>
<dbReference type="EMBL" id="JACHIN010000001">
    <property type="protein sequence ID" value="MBB5075645.1"/>
    <property type="molecule type" value="Genomic_DNA"/>
</dbReference>